<dbReference type="GO" id="GO:0061630">
    <property type="term" value="F:ubiquitin protein ligase activity"/>
    <property type="evidence" value="ECO:0007669"/>
    <property type="project" value="UniProtKB-EC"/>
</dbReference>
<accession>A0A0C2MZL7</accession>
<evidence type="ECO:0000256" key="1">
    <source>
        <dbReference type="ARBA" id="ARBA00000885"/>
    </source>
</evidence>
<dbReference type="GO" id="GO:0016567">
    <property type="term" value="P:protein ubiquitination"/>
    <property type="evidence" value="ECO:0007669"/>
    <property type="project" value="TreeGrafter"/>
</dbReference>
<evidence type="ECO:0000256" key="2">
    <source>
        <dbReference type="ARBA" id="ARBA00004906"/>
    </source>
</evidence>
<name>A0A0C2MZL7_THEKT</name>
<keyword evidence="5" id="KW-0677">Repeat</keyword>
<dbReference type="PANTHER" id="PTHR11254:SF440">
    <property type="entry name" value="E3 UBIQUITIN-PROTEIN LIGASE NEDD-4"/>
    <property type="match status" value="1"/>
</dbReference>
<dbReference type="Proteomes" id="UP000031668">
    <property type="component" value="Unassembled WGS sequence"/>
</dbReference>
<keyword evidence="6 7" id="KW-0833">Ubl conjugation pathway</keyword>
<dbReference type="OrthoDB" id="423283at2759"/>
<comment type="catalytic activity">
    <reaction evidence="1">
        <text>S-ubiquitinyl-[E2 ubiquitin-conjugating enzyme]-L-cysteine + [acceptor protein]-L-lysine = [E2 ubiquitin-conjugating enzyme]-L-cysteine + N(6)-ubiquitinyl-[acceptor protein]-L-lysine.</text>
        <dbReference type="EC" id="2.3.2.26"/>
    </reaction>
</comment>
<dbReference type="FunFam" id="3.30.2410.10:FF:000001">
    <property type="entry name" value="E3 ubiquitin-protein ligase NEDD4-like"/>
    <property type="match status" value="1"/>
</dbReference>
<dbReference type="CDD" id="cd00078">
    <property type="entry name" value="HECTc"/>
    <property type="match status" value="1"/>
</dbReference>
<dbReference type="GO" id="GO:0005737">
    <property type="term" value="C:cytoplasm"/>
    <property type="evidence" value="ECO:0007669"/>
    <property type="project" value="UniProtKB-ARBA"/>
</dbReference>
<evidence type="ECO:0000256" key="7">
    <source>
        <dbReference type="PROSITE-ProRule" id="PRU00104"/>
    </source>
</evidence>
<keyword evidence="10" id="KW-1185">Reference proteome</keyword>
<dbReference type="AlphaFoldDB" id="A0A0C2MZL7"/>
<dbReference type="PANTHER" id="PTHR11254">
    <property type="entry name" value="HECT DOMAIN UBIQUITIN-PROTEIN LIGASE"/>
    <property type="match status" value="1"/>
</dbReference>
<sequence length="338" mass="40330">MCPDLMLLHQKLVVKFDNEDGIDYGGLSREWMYEISHQILNPQYCLFVTRGSLNDYIFEINPLSSMMPDFKQNFNFVGRMIGLALFHLRFLDCSFSKIFYKQILNQPCTYEDIQQIDIEFYNSVDWLIKNNIEEAGLDMYFCMEMEYFGDVRVIEFKPDGRNIKVTEENKHDYIDLLVDWKIHFETREQMRYIIHGISEIIPLTWLRCFSIKEFEMLLCGIQDYDLDDWKKHTRYSTYDRDSIQIKWFWEFVQSLSSEDRGKLLHFVTGTTRVPSTGFKDLMGSTGVQQFMIQKWGTEKVLPRSHTCFNRLDLPPYTSYEQLQSKLMIAMQEVGHYIQ</sequence>
<evidence type="ECO:0000313" key="10">
    <source>
        <dbReference type="Proteomes" id="UP000031668"/>
    </source>
</evidence>
<evidence type="ECO:0000256" key="6">
    <source>
        <dbReference type="ARBA" id="ARBA00022786"/>
    </source>
</evidence>
<dbReference type="InterPro" id="IPR035983">
    <property type="entry name" value="Hect_E3_ubiquitin_ligase"/>
</dbReference>
<evidence type="ECO:0000256" key="5">
    <source>
        <dbReference type="ARBA" id="ARBA00022737"/>
    </source>
</evidence>
<dbReference type="Gene3D" id="3.30.2410.10">
    <property type="entry name" value="Hect, E3 ligase catalytic domain"/>
    <property type="match status" value="1"/>
</dbReference>
<evidence type="ECO:0000313" key="9">
    <source>
        <dbReference type="EMBL" id="KII69565.1"/>
    </source>
</evidence>
<dbReference type="InterPro" id="IPR050409">
    <property type="entry name" value="E3_ubiq-protein_ligase"/>
</dbReference>
<evidence type="ECO:0000259" key="8">
    <source>
        <dbReference type="PROSITE" id="PS50237"/>
    </source>
</evidence>
<dbReference type="Gene3D" id="3.30.2160.10">
    <property type="entry name" value="Hect, E3 ligase catalytic domain"/>
    <property type="match status" value="1"/>
</dbReference>
<organism evidence="9 10">
    <name type="scientific">Thelohanellus kitauei</name>
    <name type="common">Myxosporean</name>
    <dbReference type="NCBI Taxonomy" id="669202"/>
    <lineage>
        <taxon>Eukaryota</taxon>
        <taxon>Metazoa</taxon>
        <taxon>Cnidaria</taxon>
        <taxon>Myxozoa</taxon>
        <taxon>Myxosporea</taxon>
        <taxon>Bivalvulida</taxon>
        <taxon>Platysporina</taxon>
        <taxon>Myxobolidae</taxon>
        <taxon>Thelohanellus</taxon>
    </lineage>
</organism>
<dbReference type="SMART" id="SM00119">
    <property type="entry name" value="HECTc"/>
    <property type="match status" value="1"/>
</dbReference>
<dbReference type="FunFam" id="3.90.1750.10:FF:000079">
    <property type="entry name" value="E3 ubiquitin-protein ligase"/>
    <property type="match status" value="1"/>
</dbReference>
<keyword evidence="4" id="KW-0808">Transferase</keyword>
<gene>
    <name evidence="9" type="ORF">RF11_00397</name>
</gene>
<dbReference type="EC" id="2.3.2.26" evidence="3"/>
<evidence type="ECO:0000256" key="4">
    <source>
        <dbReference type="ARBA" id="ARBA00022679"/>
    </source>
</evidence>
<dbReference type="EMBL" id="JWZT01002365">
    <property type="protein sequence ID" value="KII69565.1"/>
    <property type="molecule type" value="Genomic_DNA"/>
</dbReference>
<dbReference type="SUPFAM" id="SSF56204">
    <property type="entry name" value="Hect, E3 ligase catalytic domain"/>
    <property type="match status" value="1"/>
</dbReference>
<dbReference type="PROSITE" id="PS50237">
    <property type="entry name" value="HECT"/>
    <property type="match status" value="1"/>
</dbReference>
<protein>
    <recommendedName>
        <fullName evidence="3">HECT-type E3 ubiquitin transferase</fullName>
        <ecNumber evidence="3">2.3.2.26</ecNumber>
    </recommendedName>
</protein>
<comment type="pathway">
    <text evidence="2">Protein modification; protein ubiquitination.</text>
</comment>
<dbReference type="GO" id="GO:0006511">
    <property type="term" value="P:ubiquitin-dependent protein catabolic process"/>
    <property type="evidence" value="ECO:0007669"/>
    <property type="project" value="TreeGrafter"/>
</dbReference>
<feature type="domain" description="HECT" evidence="8">
    <location>
        <begin position="4"/>
        <end position="338"/>
    </location>
</feature>
<reference evidence="9 10" key="1">
    <citation type="journal article" date="2014" name="Genome Biol. Evol.">
        <title>The genome of the myxosporean Thelohanellus kitauei shows adaptations to nutrient acquisition within its fish host.</title>
        <authorList>
            <person name="Yang Y."/>
            <person name="Xiong J."/>
            <person name="Zhou Z."/>
            <person name="Huo F."/>
            <person name="Miao W."/>
            <person name="Ran C."/>
            <person name="Liu Y."/>
            <person name="Zhang J."/>
            <person name="Feng J."/>
            <person name="Wang M."/>
            <person name="Wang M."/>
            <person name="Wang L."/>
            <person name="Yao B."/>
        </authorList>
    </citation>
    <scope>NUCLEOTIDE SEQUENCE [LARGE SCALE GENOMIC DNA]</scope>
    <source>
        <strain evidence="9">Wuqing</strain>
    </source>
</reference>
<dbReference type="Pfam" id="PF00632">
    <property type="entry name" value="HECT"/>
    <property type="match status" value="1"/>
</dbReference>
<feature type="active site" description="Glycyl thioester intermediate" evidence="7">
    <location>
        <position position="307"/>
    </location>
</feature>
<dbReference type="Gene3D" id="3.90.1750.10">
    <property type="entry name" value="Hect, E3 ligase catalytic domains"/>
    <property type="match status" value="1"/>
</dbReference>
<dbReference type="OMA" id="MTICVEL"/>
<comment type="caution">
    <text evidence="9">The sequence shown here is derived from an EMBL/GenBank/DDBJ whole genome shotgun (WGS) entry which is preliminary data.</text>
</comment>
<evidence type="ECO:0000256" key="3">
    <source>
        <dbReference type="ARBA" id="ARBA00012485"/>
    </source>
</evidence>
<dbReference type="FunFam" id="3.30.2160.10:FF:000001">
    <property type="entry name" value="E3 ubiquitin-protein ligase NEDD4-like"/>
    <property type="match status" value="1"/>
</dbReference>
<dbReference type="InterPro" id="IPR000569">
    <property type="entry name" value="HECT_dom"/>
</dbReference>
<dbReference type="GO" id="GO:0051049">
    <property type="term" value="P:regulation of transport"/>
    <property type="evidence" value="ECO:0007669"/>
    <property type="project" value="UniProtKB-ARBA"/>
</dbReference>
<proteinExistence type="predicted"/>